<feature type="transmembrane region" description="Helical" evidence="1">
    <location>
        <begin position="6"/>
        <end position="30"/>
    </location>
</feature>
<protein>
    <submittedName>
        <fullName evidence="3">Stage II sporulation protein D</fullName>
    </submittedName>
</protein>
<dbReference type="Proteomes" id="UP000779508">
    <property type="component" value="Unassembled WGS sequence"/>
</dbReference>
<evidence type="ECO:0000259" key="2">
    <source>
        <dbReference type="Pfam" id="PF08486"/>
    </source>
</evidence>
<keyword evidence="1" id="KW-1133">Transmembrane helix</keyword>
<dbReference type="InterPro" id="IPR013693">
    <property type="entry name" value="SpoIID/LytB_N"/>
</dbReference>
<sequence length="333" mass="37421">MKGIFWGIIFFVVVTLFMPMFIVTSCDISIPNRDKPIEKKIVESDLVVAVYNHDTDKIMELGLEEYIIGVVAGEAPAAFEIEALKAQAVAARTYAIWKRSAYVEAGNPDHPGAILCTSHLHCQEWLSLEELRERHGKKWIKEYLPKIEDAVMSTKGVIMTYNMKPIEPLYHSTSGGRTENSEDVFTTAVPYLRSVSSPYEEGSPVLVDQYKISIKDFISKLKGKYKDLKVDDKKIASEINILERSSGGNIKKIKIGNKEFTGREVRELFELRSANFTVDIRGKDIHFTTKGYGHGVGMSQWGANGMAKQGSTFSDILKHYYQGVTLSVLKSHK</sequence>
<name>A0ABS6G5C4_9FIRM</name>
<keyword evidence="1" id="KW-0812">Transmembrane</keyword>
<accession>A0ABS6G5C4</accession>
<proteinExistence type="predicted"/>
<evidence type="ECO:0000313" key="3">
    <source>
        <dbReference type="EMBL" id="MBU5676605.1"/>
    </source>
</evidence>
<keyword evidence="1" id="KW-0472">Membrane</keyword>
<dbReference type="PANTHER" id="PTHR30032:SF4">
    <property type="entry name" value="AMIDASE ENHANCER"/>
    <property type="match status" value="1"/>
</dbReference>
<evidence type="ECO:0000313" key="4">
    <source>
        <dbReference type="Proteomes" id="UP000779508"/>
    </source>
</evidence>
<gene>
    <name evidence="3" type="primary">spoIID</name>
    <name evidence="3" type="ORF">KQI88_09260</name>
</gene>
<reference evidence="3 4" key="1">
    <citation type="submission" date="2021-06" db="EMBL/GenBank/DDBJ databases">
        <authorList>
            <person name="Sun Q."/>
            <person name="Li D."/>
        </authorList>
    </citation>
    <scope>NUCLEOTIDE SEQUENCE [LARGE SCALE GENOMIC DNA]</scope>
    <source>
        <strain evidence="3 4">MSJ-5</strain>
    </source>
</reference>
<dbReference type="InterPro" id="IPR013486">
    <property type="entry name" value="SpoIID/LytB"/>
</dbReference>
<dbReference type="InterPro" id="IPR014225">
    <property type="entry name" value="Spore_II_D_firmicutes"/>
</dbReference>
<dbReference type="PANTHER" id="PTHR30032">
    <property type="entry name" value="N-ACETYLMURAMOYL-L-ALANINE AMIDASE-RELATED"/>
    <property type="match status" value="1"/>
</dbReference>
<dbReference type="NCBIfam" id="TIGR02870">
    <property type="entry name" value="spore_II_D"/>
    <property type="match status" value="1"/>
</dbReference>
<organism evidence="3 4">
    <name type="scientific">Alkaliphilus flagellatus</name>
    <dbReference type="NCBI Taxonomy" id="2841507"/>
    <lineage>
        <taxon>Bacteria</taxon>
        <taxon>Bacillati</taxon>
        <taxon>Bacillota</taxon>
        <taxon>Clostridia</taxon>
        <taxon>Peptostreptococcales</taxon>
        <taxon>Natronincolaceae</taxon>
        <taxon>Alkaliphilus</taxon>
    </lineage>
</organism>
<dbReference type="PROSITE" id="PS51257">
    <property type="entry name" value="PROKAR_LIPOPROTEIN"/>
    <property type="match status" value="1"/>
</dbReference>
<dbReference type="RefSeq" id="WP_216416551.1">
    <property type="nucleotide sequence ID" value="NZ_JAHLQK010000003.1"/>
</dbReference>
<dbReference type="Pfam" id="PF08486">
    <property type="entry name" value="SpoIID"/>
    <property type="match status" value="1"/>
</dbReference>
<comment type="caution">
    <text evidence="3">The sequence shown here is derived from an EMBL/GenBank/DDBJ whole genome shotgun (WGS) entry which is preliminary data.</text>
</comment>
<dbReference type="InterPro" id="IPR051922">
    <property type="entry name" value="Bact_Sporulation_Assoc"/>
</dbReference>
<keyword evidence="4" id="KW-1185">Reference proteome</keyword>
<evidence type="ECO:0000256" key="1">
    <source>
        <dbReference type="SAM" id="Phobius"/>
    </source>
</evidence>
<feature type="domain" description="Sporulation stage II protein D amidase enhancer LytB N-terminal" evidence="2">
    <location>
        <begin position="51"/>
        <end position="161"/>
    </location>
</feature>
<dbReference type="EMBL" id="JAHLQK010000003">
    <property type="protein sequence ID" value="MBU5676605.1"/>
    <property type="molecule type" value="Genomic_DNA"/>
</dbReference>
<dbReference type="NCBIfam" id="TIGR02669">
    <property type="entry name" value="SpoIID_LytB"/>
    <property type="match status" value="1"/>
</dbReference>